<dbReference type="OrthoDB" id="3557287at2"/>
<evidence type="ECO:0000313" key="2">
    <source>
        <dbReference type="Proteomes" id="UP000004705"/>
    </source>
</evidence>
<dbReference type="HOGENOM" id="CLU_2384370_0_0_11"/>
<sequence length="94" mass="9780">MLSRRRIRIALVALLVLALVGWFAQQAFGVGNVAPIGGSLPGAVPITGDVPTCEVLAVPQPDGAILGTRETLVVQTSAGHCEVENLQHVTVDMP</sequence>
<accession>H8GE86</accession>
<keyword evidence="2" id="KW-1185">Reference proteome</keyword>
<protein>
    <submittedName>
        <fullName evidence="1">Uncharacterized protein</fullName>
    </submittedName>
</protein>
<reference evidence="1 2" key="1">
    <citation type="journal article" date="2012" name="Stand. Genomic Sci.">
        <title>Genome sequence of the soil bacterium Saccharomonospora azurea type strain (NA-128(T)).</title>
        <authorList>
            <person name="Klenk H.P."/>
            <person name="Held B."/>
            <person name="Lucas S."/>
            <person name="Lapidus A."/>
            <person name="Copeland A."/>
            <person name="Hammon N."/>
            <person name="Pitluck S."/>
            <person name="Goodwin L.A."/>
            <person name="Han C."/>
            <person name="Tapia R."/>
            <person name="Brambilla E.M."/>
            <person name="Potter G."/>
            <person name="Land M."/>
            <person name="Ivanova N."/>
            <person name="Rohde M."/>
            <person name="Goker M."/>
            <person name="Detter J.C."/>
            <person name="Kyrpides N.C."/>
            <person name="Woyke T."/>
        </authorList>
    </citation>
    <scope>NUCLEOTIDE SEQUENCE [LARGE SCALE GENOMIC DNA]</scope>
    <source>
        <strain evidence="1 2">NA-128</strain>
    </source>
</reference>
<evidence type="ECO:0000313" key="1">
    <source>
        <dbReference type="EMBL" id="EHY90968.1"/>
    </source>
</evidence>
<dbReference type="Proteomes" id="UP000004705">
    <property type="component" value="Chromosome"/>
</dbReference>
<dbReference type="EMBL" id="CM001466">
    <property type="protein sequence ID" value="EHY90968.1"/>
    <property type="molecule type" value="Genomic_DNA"/>
</dbReference>
<gene>
    <name evidence="1" type="ORF">SacazDRAFT_04118</name>
</gene>
<proteinExistence type="predicted"/>
<dbReference type="AlphaFoldDB" id="H8GE86"/>
<dbReference type="RefSeq" id="WP_005444628.1">
    <property type="nucleotide sequence ID" value="NZ_CM001466.1"/>
</dbReference>
<name>H8GE86_9PSEU</name>
<organism evidence="1 2">
    <name type="scientific">Saccharomonospora azurea NA-128</name>
    <dbReference type="NCBI Taxonomy" id="882081"/>
    <lineage>
        <taxon>Bacteria</taxon>
        <taxon>Bacillati</taxon>
        <taxon>Actinomycetota</taxon>
        <taxon>Actinomycetes</taxon>
        <taxon>Pseudonocardiales</taxon>
        <taxon>Pseudonocardiaceae</taxon>
        <taxon>Saccharomonospora</taxon>
    </lineage>
</organism>